<accession>A0A2P8D519</accession>
<reference evidence="8 9" key="1">
    <citation type="submission" date="2018-03" db="EMBL/GenBank/DDBJ databases">
        <title>Genomic Encyclopedia of Archaeal and Bacterial Type Strains, Phase II (KMG-II): from individual species to whole genera.</title>
        <authorList>
            <person name="Goeker M."/>
        </authorList>
    </citation>
    <scope>NUCLEOTIDE SEQUENCE [LARGE SCALE GENOMIC DNA]</scope>
    <source>
        <strain evidence="8 9">DSM 45312</strain>
    </source>
</reference>
<dbReference type="InterPro" id="IPR023845">
    <property type="entry name" value="DUF3817_TM"/>
</dbReference>
<keyword evidence="4 6" id="KW-1133">Transmembrane helix</keyword>
<dbReference type="EMBL" id="PYGA01000018">
    <property type="protein sequence ID" value="PSK92314.1"/>
    <property type="molecule type" value="Genomic_DNA"/>
</dbReference>
<evidence type="ECO:0000256" key="4">
    <source>
        <dbReference type="ARBA" id="ARBA00022989"/>
    </source>
</evidence>
<evidence type="ECO:0000256" key="2">
    <source>
        <dbReference type="ARBA" id="ARBA00022475"/>
    </source>
</evidence>
<dbReference type="RefSeq" id="WP_106585395.1">
    <property type="nucleotide sequence ID" value="NZ_PYGA01000018.1"/>
</dbReference>
<evidence type="ECO:0000256" key="5">
    <source>
        <dbReference type="ARBA" id="ARBA00023136"/>
    </source>
</evidence>
<keyword evidence="3 6" id="KW-0812">Transmembrane</keyword>
<evidence type="ECO:0000313" key="9">
    <source>
        <dbReference type="Proteomes" id="UP000240542"/>
    </source>
</evidence>
<protein>
    <submittedName>
        <fullName evidence="8">Integral membrane protein</fullName>
    </submittedName>
</protein>
<proteinExistence type="predicted"/>
<name>A0A2P8D519_9ACTN</name>
<feature type="domain" description="DUF3817" evidence="7">
    <location>
        <begin position="2"/>
        <end position="90"/>
    </location>
</feature>
<comment type="caution">
    <text evidence="8">The sequence shown here is derived from an EMBL/GenBank/DDBJ whole genome shotgun (WGS) entry which is preliminary data.</text>
</comment>
<feature type="transmembrane region" description="Helical" evidence="6">
    <location>
        <begin position="6"/>
        <end position="29"/>
    </location>
</feature>
<dbReference type="PANTHER" id="PTHR40077:SF1">
    <property type="entry name" value="MEMBRANE PROTEIN"/>
    <property type="match status" value="1"/>
</dbReference>
<evidence type="ECO:0000259" key="7">
    <source>
        <dbReference type="Pfam" id="PF12823"/>
    </source>
</evidence>
<keyword evidence="9" id="KW-1185">Reference proteome</keyword>
<evidence type="ECO:0000256" key="1">
    <source>
        <dbReference type="ARBA" id="ARBA00004651"/>
    </source>
</evidence>
<evidence type="ECO:0000256" key="6">
    <source>
        <dbReference type="SAM" id="Phobius"/>
    </source>
</evidence>
<feature type="transmembrane region" description="Helical" evidence="6">
    <location>
        <begin position="36"/>
        <end position="59"/>
    </location>
</feature>
<dbReference type="Pfam" id="PF12823">
    <property type="entry name" value="DUF3817"/>
    <property type="match status" value="1"/>
</dbReference>
<organism evidence="8 9">
    <name type="scientific">Murinocardiopsis flavida</name>
    <dbReference type="NCBI Taxonomy" id="645275"/>
    <lineage>
        <taxon>Bacteria</taxon>
        <taxon>Bacillati</taxon>
        <taxon>Actinomycetota</taxon>
        <taxon>Actinomycetes</taxon>
        <taxon>Streptosporangiales</taxon>
        <taxon>Nocardiopsidaceae</taxon>
        <taxon>Murinocardiopsis</taxon>
    </lineage>
</organism>
<dbReference type="NCBIfam" id="TIGR03954">
    <property type="entry name" value="integ_memb_HG"/>
    <property type="match status" value="1"/>
</dbReference>
<evidence type="ECO:0000313" key="8">
    <source>
        <dbReference type="EMBL" id="PSK92314.1"/>
    </source>
</evidence>
<comment type="subcellular location">
    <subcellularLocation>
        <location evidence="1">Cell membrane</location>
        <topology evidence="1">Multi-pass membrane protein</topology>
    </subcellularLocation>
</comment>
<dbReference type="Proteomes" id="UP000240542">
    <property type="component" value="Unassembled WGS sequence"/>
</dbReference>
<dbReference type="GO" id="GO:0005886">
    <property type="term" value="C:plasma membrane"/>
    <property type="evidence" value="ECO:0007669"/>
    <property type="project" value="UniProtKB-SubCell"/>
</dbReference>
<dbReference type="PANTHER" id="PTHR40077">
    <property type="entry name" value="MEMBRANE PROTEIN-RELATED"/>
    <property type="match status" value="1"/>
</dbReference>
<keyword evidence="5 6" id="KW-0472">Membrane</keyword>
<dbReference type="OrthoDB" id="3396203at2"/>
<evidence type="ECO:0000256" key="3">
    <source>
        <dbReference type="ARBA" id="ARBA00022692"/>
    </source>
</evidence>
<sequence>MLTTFRVIAAVEAFTWVGLLIGMLFKYVVAEEEIGVQIFGMAHGIAFMVYVLIALIAWVRLRWSPWTGLLALVASVPPLGTVVFERWATRTRRIAPSAAEPVLENAA</sequence>
<gene>
    <name evidence="8" type="ORF">CLV63_11873</name>
</gene>
<dbReference type="AlphaFoldDB" id="A0A2P8D519"/>
<keyword evidence="2" id="KW-1003">Cell membrane</keyword>